<dbReference type="InterPro" id="IPR016181">
    <property type="entry name" value="Acyl_CoA_acyltransferase"/>
</dbReference>
<comment type="caution">
    <text evidence="5">The sequence shown here is derived from an EMBL/GenBank/DDBJ whole genome shotgun (WGS) entry which is preliminary data.</text>
</comment>
<sequence>MTESPSCIRCVCLVVEHEDQLLLVQAHHRNKYYFPGGKIDDGESQIQALQREIKEELNVKLNEDEIEFLGQVVGPAYPQKDQFTELNCYRTTGQYDWNQIEPKHEITDIKWIDKNETSLIAPAVIQWIEQRRTQQVSIQFVPYDHTLYDTVEDIEVASSDRKFTKTPMDNIELAKTDDERYPTLIYNAQQQCVGFFTLHRGEGVAPYTDNPHAIFFRSFSIDVNERGHGYAKATIKQLPQYIHGHFSDINEVYLTVNDDNERAQQLYEQCDYQYVGESTAEGRPVYIMKREI</sequence>
<dbReference type="Gene3D" id="3.40.630.30">
    <property type="match status" value="1"/>
</dbReference>
<evidence type="ECO:0000313" key="6">
    <source>
        <dbReference type="Proteomes" id="UP000242470"/>
    </source>
</evidence>
<dbReference type="Proteomes" id="UP000242470">
    <property type="component" value="Unassembled WGS sequence"/>
</dbReference>
<reference evidence="5 6" key="1">
    <citation type="submission" date="2017-08" db="EMBL/GenBank/DDBJ databases">
        <title>Draft genome sequences of 64 type strains of genus Staph aureus.</title>
        <authorList>
            <person name="Cole K."/>
            <person name="Golubchik T."/>
            <person name="Russell J."/>
            <person name="Foster D."/>
            <person name="Llewelyn M."/>
            <person name="Wilson D."/>
            <person name="Crook D."/>
            <person name="Paul J."/>
        </authorList>
    </citation>
    <scope>NUCLEOTIDE SEQUENCE [LARGE SCALE GENOMIC DNA]</scope>
    <source>
        <strain evidence="5 6">NCTC 12101</strain>
    </source>
</reference>
<dbReference type="SUPFAM" id="SSF55729">
    <property type="entry name" value="Acyl-CoA N-acyltransferases (Nat)"/>
    <property type="match status" value="1"/>
</dbReference>
<protein>
    <submittedName>
        <fullName evidence="5">GNAT family N-acetyltransferase</fullName>
    </submittedName>
</protein>
<dbReference type="GO" id="GO:0016747">
    <property type="term" value="F:acyltransferase activity, transferring groups other than amino-acyl groups"/>
    <property type="evidence" value="ECO:0007669"/>
    <property type="project" value="InterPro"/>
</dbReference>
<evidence type="ECO:0000256" key="1">
    <source>
        <dbReference type="ARBA" id="ARBA00001946"/>
    </source>
</evidence>
<evidence type="ECO:0000259" key="4">
    <source>
        <dbReference type="PROSITE" id="PS51462"/>
    </source>
</evidence>
<gene>
    <name evidence="5" type="ORF">CD158_08240</name>
</gene>
<organism evidence="5 6">
    <name type="scientific">Staphylococcus auricularis</name>
    <dbReference type="NCBI Taxonomy" id="29379"/>
    <lineage>
        <taxon>Bacteria</taxon>
        <taxon>Bacillati</taxon>
        <taxon>Bacillota</taxon>
        <taxon>Bacilli</taxon>
        <taxon>Bacillales</taxon>
        <taxon>Staphylococcaceae</taxon>
        <taxon>Staphylococcus</taxon>
    </lineage>
</organism>
<evidence type="ECO:0000256" key="2">
    <source>
        <dbReference type="ARBA" id="ARBA00022801"/>
    </source>
</evidence>
<comment type="cofactor">
    <cofactor evidence="1">
        <name>Mg(2+)</name>
        <dbReference type="ChEBI" id="CHEBI:18420"/>
    </cofactor>
</comment>
<dbReference type="CDD" id="cd04690">
    <property type="entry name" value="NUDIX_Hydrolase"/>
    <property type="match status" value="1"/>
</dbReference>
<accession>A0AAP8TSS6</accession>
<dbReference type="InterPro" id="IPR020084">
    <property type="entry name" value="NUDIX_hydrolase_CS"/>
</dbReference>
<dbReference type="Gene3D" id="3.90.79.10">
    <property type="entry name" value="Nucleoside Triphosphate Pyrophosphohydrolase"/>
    <property type="match status" value="1"/>
</dbReference>
<dbReference type="SUPFAM" id="SSF55811">
    <property type="entry name" value="Nudix"/>
    <property type="match status" value="1"/>
</dbReference>
<keyword evidence="2" id="KW-0378">Hydrolase</keyword>
<evidence type="ECO:0000259" key="3">
    <source>
        <dbReference type="PROSITE" id="PS51186"/>
    </source>
</evidence>
<dbReference type="EMBL" id="PPQW01000057">
    <property type="protein sequence ID" value="PNZ66532.1"/>
    <property type="molecule type" value="Genomic_DNA"/>
</dbReference>
<dbReference type="RefSeq" id="WP_083498192.1">
    <property type="nucleotide sequence ID" value="NZ_AP024589.1"/>
</dbReference>
<dbReference type="AlphaFoldDB" id="A0AAP8TSS6"/>
<dbReference type="InterPro" id="IPR000086">
    <property type="entry name" value="NUDIX_hydrolase_dom"/>
</dbReference>
<dbReference type="Pfam" id="PF00583">
    <property type="entry name" value="Acetyltransf_1"/>
    <property type="match status" value="1"/>
</dbReference>
<dbReference type="InterPro" id="IPR000182">
    <property type="entry name" value="GNAT_dom"/>
</dbReference>
<dbReference type="InterPro" id="IPR015797">
    <property type="entry name" value="NUDIX_hydrolase-like_dom_sf"/>
</dbReference>
<feature type="domain" description="Nudix hydrolase" evidence="4">
    <location>
        <begin position="5"/>
        <end position="135"/>
    </location>
</feature>
<evidence type="ECO:0000313" key="5">
    <source>
        <dbReference type="EMBL" id="PNZ66532.1"/>
    </source>
</evidence>
<dbReference type="PANTHER" id="PTHR43046:SF14">
    <property type="entry name" value="MUTT_NUDIX FAMILY PROTEIN"/>
    <property type="match status" value="1"/>
</dbReference>
<dbReference type="Pfam" id="PF00293">
    <property type="entry name" value="NUDIX"/>
    <property type="match status" value="1"/>
</dbReference>
<name>A0AAP8TSS6_9STAP</name>
<dbReference type="PANTHER" id="PTHR43046">
    <property type="entry name" value="GDP-MANNOSE MANNOSYL HYDROLASE"/>
    <property type="match status" value="1"/>
</dbReference>
<proteinExistence type="predicted"/>
<dbReference type="PROSITE" id="PS00893">
    <property type="entry name" value="NUDIX_BOX"/>
    <property type="match status" value="1"/>
</dbReference>
<feature type="domain" description="N-acetyltransferase" evidence="3">
    <location>
        <begin position="138"/>
        <end position="292"/>
    </location>
</feature>
<dbReference type="GO" id="GO:0016787">
    <property type="term" value="F:hydrolase activity"/>
    <property type="evidence" value="ECO:0007669"/>
    <property type="project" value="UniProtKB-KW"/>
</dbReference>
<dbReference type="PROSITE" id="PS51462">
    <property type="entry name" value="NUDIX"/>
    <property type="match status" value="1"/>
</dbReference>
<dbReference type="PROSITE" id="PS51186">
    <property type="entry name" value="GNAT"/>
    <property type="match status" value="1"/>
</dbReference>